<keyword evidence="3 6" id="KW-0812">Transmembrane</keyword>
<evidence type="ECO:0000256" key="5">
    <source>
        <dbReference type="ARBA" id="ARBA00023136"/>
    </source>
</evidence>
<dbReference type="SMR" id="A0A816X4U9"/>
<feature type="transmembrane region" description="Helical" evidence="6">
    <location>
        <begin position="325"/>
        <end position="345"/>
    </location>
</feature>
<keyword evidence="4 6" id="KW-1133">Transmembrane helix</keyword>
<dbReference type="InterPro" id="IPR036259">
    <property type="entry name" value="MFS_trans_sf"/>
</dbReference>
<sequence>MALEEAGDDYTKDGTVDLRGNPVRRSQRGRWKACSFVVVYEAFERMAYYGISSNLVIYMTTKLHQGTVKSSNNVNQLGWDYLSHSHFGCLRRRRSSRSLPYFRNLVRYLFFVFFFGTLFANTILVYVQDNVGWGWGYGLPTFGLAISISVFLLGTPFYRHKLHMGSPFLKMAARVIVASFRKARAKMPHDHTRELPSLEYERKGTFPIQSTKSLRFLDKASLKTGITGQWNLCTTTEVEETKQMLNMLPVMCVTFVPSAMIAQINTLFVKQGTTLNARIIGNFSIPPASISAFVTVSLLVSIVLYDRVFVKIARKFTGNPRGITLLQRMGTGLIFHMLVMTVASFTERYRLKVAADHGLIHQTGVKLPLTIFVLLPQFVLMGMADAFLVVAKLEFFYDQAPESMKSLGTSYSLTSLGIGNFLSSFLLSTVSKITIKRGRGWILNNLNESRLDYYYLFFALINFVNFVLFLVVVKFYVYRAEVTHSVDVKEEESKVMGIEEDE</sequence>
<dbReference type="InterPro" id="IPR000109">
    <property type="entry name" value="POT_fam"/>
</dbReference>
<comment type="subcellular location">
    <subcellularLocation>
        <location evidence="1">Membrane</location>
        <topology evidence="1">Multi-pass membrane protein</topology>
    </subcellularLocation>
</comment>
<feature type="transmembrane region" description="Helical" evidence="6">
    <location>
        <begin position="105"/>
        <end position="127"/>
    </location>
</feature>
<accession>A0A816X4U9</accession>
<feature type="transmembrane region" description="Helical" evidence="6">
    <location>
        <begin position="288"/>
        <end position="305"/>
    </location>
</feature>
<evidence type="ECO:0000256" key="1">
    <source>
        <dbReference type="ARBA" id="ARBA00004141"/>
    </source>
</evidence>
<feature type="transmembrane region" description="Helical" evidence="6">
    <location>
        <begin position="133"/>
        <end position="154"/>
    </location>
</feature>
<dbReference type="GO" id="GO:0016020">
    <property type="term" value="C:membrane"/>
    <property type="evidence" value="ECO:0007669"/>
    <property type="project" value="UniProtKB-SubCell"/>
</dbReference>
<dbReference type="EMBL" id="HG994356">
    <property type="protein sequence ID" value="CAF2142349.1"/>
    <property type="molecule type" value="Genomic_DNA"/>
</dbReference>
<evidence type="ECO:0000256" key="3">
    <source>
        <dbReference type="ARBA" id="ARBA00022692"/>
    </source>
</evidence>
<evidence type="ECO:0000256" key="6">
    <source>
        <dbReference type="SAM" id="Phobius"/>
    </source>
</evidence>
<feature type="transmembrane region" description="Helical" evidence="6">
    <location>
        <begin position="365"/>
        <end position="390"/>
    </location>
</feature>
<feature type="transmembrane region" description="Helical" evidence="6">
    <location>
        <begin position="411"/>
        <end position="433"/>
    </location>
</feature>
<evidence type="ECO:0000313" key="7">
    <source>
        <dbReference type="EMBL" id="CAF2142349.1"/>
    </source>
</evidence>
<dbReference type="GO" id="GO:0022857">
    <property type="term" value="F:transmembrane transporter activity"/>
    <property type="evidence" value="ECO:0007669"/>
    <property type="project" value="InterPro"/>
</dbReference>
<protein>
    <submittedName>
        <fullName evidence="7">(rape) hypothetical protein</fullName>
    </submittedName>
</protein>
<dbReference type="SUPFAM" id="SSF103473">
    <property type="entry name" value="MFS general substrate transporter"/>
    <property type="match status" value="1"/>
</dbReference>
<evidence type="ECO:0000256" key="4">
    <source>
        <dbReference type="ARBA" id="ARBA00022989"/>
    </source>
</evidence>
<dbReference type="Proteomes" id="UP001295469">
    <property type="component" value="Chromosome A02"/>
</dbReference>
<proteinExistence type="inferred from homology"/>
<keyword evidence="5 6" id="KW-0472">Membrane</keyword>
<dbReference type="Pfam" id="PF00854">
    <property type="entry name" value="PTR2"/>
    <property type="match status" value="1"/>
</dbReference>
<feature type="transmembrane region" description="Helical" evidence="6">
    <location>
        <begin position="248"/>
        <end position="268"/>
    </location>
</feature>
<feature type="transmembrane region" description="Helical" evidence="6">
    <location>
        <begin position="453"/>
        <end position="477"/>
    </location>
</feature>
<gene>
    <name evidence="7" type="ORF">DARMORV10_A02P29640.1</name>
</gene>
<evidence type="ECO:0000256" key="2">
    <source>
        <dbReference type="ARBA" id="ARBA00005982"/>
    </source>
</evidence>
<dbReference type="Gene3D" id="1.20.1250.20">
    <property type="entry name" value="MFS general substrate transporter like domains"/>
    <property type="match status" value="2"/>
</dbReference>
<reference evidence="7" key="1">
    <citation type="submission" date="2021-01" db="EMBL/GenBank/DDBJ databases">
        <authorList>
            <consortium name="Genoscope - CEA"/>
            <person name="William W."/>
        </authorList>
    </citation>
    <scope>NUCLEOTIDE SEQUENCE</scope>
</reference>
<comment type="similarity">
    <text evidence="2">Belongs to the major facilitator superfamily. Proton-dependent oligopeptide transporter (POT/PTR) (TC 2.A.17) family.</text>
</comment>
<dbReference type="AlphaFoldDB" id="A0A816X4U9"/>
<organism evidence="7">
    <name type="scientific">Brassica napus</name>
    <name type="common">Rape</name>
    <dbReference type="NCBI Taxonomy" id="3708"/>
    <lineage>
        <taxon>Eukaryota</taxon>
        <taxon>Viridiplantae</taxon>
        <taxon>Streptophyta</taxon>
        <taxon>Embryophyta</taxon>
        <taxon>Tracheophyta</taxon>
        <taxon>Spermatophyta</taxon>
        <taxon>Magnoliopsida</taxon>
        <taxon>eudicotyledons</taxon>
        <taxon>Gunneridae</taxon>
        <taxon>Pentapetalae</taxon>
        <taxon>rosids</taxon>
        <taxon>malvids</taxon>
        <taxon>Brassicales</taxon>
        <taxon>Brassicaceae</taxon>
        <taxon>Brassiceae</taxon>
        <taxon>Brassica</taxon>
    </lineage>
</organism>
<dbReference type="PANTHER" id="PTHR11654">
    <property type="entry name" value="OLIGOPEPTIDE TRANSPORTER-RELATED"/>
    <property type="match status" value="1"/>
</dbReference>
<name>A0A816X4U9_BRANA</name>